<accession>A0A8H8DH89</accession>
<dbReference type="PANTHER" id="PTHR45683">
    <property type="entry name" value="MITOCHONDRIAL NICOTINAMIDE ADENINE DINUCLEOTIDE TRANSPORTER 1-RELATED-RELATED"/>
    <property type="match status" value="1"/>
</dbReference>
<keyword evidence="5" id="KW-0677">Repeat</keyword>
<dbReference type="Proteomes" id="UP000673691">
    <property type="component" value="Unassembled WGS sequence"/>
</dbReference>
<dbReference type="InterPro" id="IPR018108">
    <property type="entry name" value="MCP_transmembrane"/>
</dbReference>
<evidence type="ECO:0000256" key="10">
    <source>
        <dbReference type="SAM" id="Phobius"/>
    </source>
</evidence>
<keyword evidence="6 10" id="KW-1133">Transmembrane helix</keyword>
<feature type="non-terminal residue" evidence="11">
    <location>
        <position position="1"/>
    </location>
</feature>
<sequence length="201" mass="21107">DRSTTSVVGNTIRTFRSVRAEQGLPGLYRGLSAGVAGAAASWGLYFYFYSELKNALRTQATFAPDAGAGTPAQPPLTAARYLFASGAAGAVTALLTNPLWVVKTRMCTTAGTEPGAYRGLAGELLFLSRAVLLRAVAGAADEGPKGYYRGIVPALFGVSHGALQFMAYEKLKIWRSPNGTKPEELVGAASVSCPFSVRRAP</sequence>
<keyword evidence="12" id="KW-1185">Reference proteome</keyword>
<dbReference type="Pfam" id="PF00153">
    <property type="entry name" value="Mito_carr"/>
    <property type="match status" value="2"/>
</dbReference>
<dbReference type="InterPro" id="IPR023395">
    <property type="entry name" value="MCP_dom_sf"/>
</dbReference>
<keyword evidence="3 9" id="KW-0813">Transport</keyword>
<dbReference type="OrthoDB" id="428293at2759"/>
<dbReference type="GO" id="GO:0016020">
    <property type="term" value="C:membrane"/>
    <property type="evidence" value="ECO:0007669"/>
    <property type="project" value="UniProtKB-SubCell"/>
</dbReference>
<dbReference type="EMBL" id="JAEFCI010008383">
    <property type="protein sequence ID" value="KAG5458499.1"/>
    <property type="molecule type" value="Genomic_DNA"/>
</dbReference>
<feature type="repeat" description="Solcar" evidence="8">
    <location>
        <begin position="76"/>
        <end position="174"/>
    </location>
</feature>
<evidence type="ECO:0000256" key="6">
    <source>
        <dbReference type="ARBA" id="ARBA00022989"/>
    </source>
</evidence>
<evidence type="ECO:0000313" key="11">
    <source>
        <dbReference type="EMBL" id="KAG5458499.1"/>
    </source>
</evidence>
<dbReference type="Gene3D" id="1.50.40.10">
    <property type="entry name" value="Mitochondrial carrier domain"/>
    <property type="match status" value="1"/>
</dbReference>
<evidence type="ECO:0000256" key="7">
    <source>
        <dbReference type="ARBA" id="ARBA00023136"/>
    </source>
</evidence>
<dbReference type="GO" id="GO:0006862">
    <property type="term" value="P:nucleotide transport"/>
    <property type="evidence" value="ECO:0007669"/>
    <property type="project" value="InterPro"/>
</dbReference>
<comment type="similarity">
    <text evidence="2 9">Belongs to the mitochondrial carrier (TC 2.A.29) family.</text>
</comment>
<evidence type="ECO:0000256" key="1">
    <source>
        <dbReference type="ARBA" id="ARBA00004141"/>
    </source>
</evidence>
<evidence type="ECO:0000256" key="2">
    <source>
        <dbReference type="ARBA" id="ARBA00006375"/>
    </source>
</evidence>
<evidence type="ECO:0000256" key="9">
    <source>
        <dbReference type="RuleBase" id="RU000488"/>
    </source>
</evidence>
<dbReference type="SUPFAM" id="SSF103506">
    <property type="entry name" value="Mitochondrial carrier"/>
    <property type="match status" value="1"/>
</dbReference>
<evidence type="ECO:0000256" key="8">
    <source>
        <dbReference type="PROSITE-ProRule" id="PRU00282"/>
    </source>
</evidence>
<comment type="subcellular location">
    <subcellularLocation>
        <location evidence="1">Membrane</location>
        <topology evidence="1">Multi-pass membrane protein</topology>
    </subcellularLocation>
</comment>
<organism evidence="11 12">
    <name type="scientific">Olpidium bornovanus</name>
    <dbReference type="NCBI Taxonomy" id="278681"/>
    <lineage>
        <taxon>Eukaryota</taxon>
        <taxon>Fungi</taxon>
        <taxon>Fungi incertae sedis</taxon>
        <taxon>Olpidiomycota</taxon>
        <taxon>Olpidiomycotina</taxon>
        <taxon>Olpidiomycetes</taxon>
        <taxon>Olpidiales</taxon>
        <taxon>Olpidiaceae</taxon>
        <taxon>Olpidium</taxon>
    </lineage>
</organism>
<evidence type="ECO:0000256" key="5">
    <source>
        <dbReference type="ARBA" id="ARBA00022737"/>
    </source>
</evidence>
<evidence type="ECO:0000256" key="3">
    <source>
        <dbReference type="ARBA" id="ARBA00022448"/>
    </source>
</evidence>
<name>A0A8H8DH89_9FUNG</name>
<evidence type="ECO:0000313" key="12">
    <source>
        <dbReference type="Proteomes" id="UP000673691"/>
    </source>
</evidence>
<dbReference type="PROSITE" id="PS50920">
    <property type="entry name" value="SOLCAR"/>
    <property type="match status" value="2"/>
</dbReference>
<feature type="repeat" description="Solcar" evidence="8">
    <location>
        <begin position="1"/>
        <end position="55"/>
    </location>
</feature>
<dbReference type="InterPro" id="IPR044712">
    <property type="entry name" value="SLC25A32-like"/>
</dbReference>
<evidence type="ECO:0000256" key="4">
    <source>
        <dbReference type="ARBA" id="ARBA00022692"/>
    </source>
</evidence>
<gene>
    <name evidence="11" type="ORF">BJ554DRAFT_1261</name>
</gene>
<feature type="transmembrane region" description="Helical" evidence="10">
    <location>
        <begin position="81"/>
        <end position="100"/>
    </location>
</feature>
<dbReference type="GO" id="GO:0055085">
    <property type="term" value="P:transmembrane transport"/>
    <property type="evidence" value="ECO:0007669"/>
    <property type="project" value="InterPro"/>
</dbReference>
<feature type="transmembrane region" description="Helical" evidence="10">
    <location>
        <begin position="26"/>
        <end position="48"/>
    </location>
</feature>
<comment type="caution">
    <text evidence="11">The sequence shown here is derived from an EMBL/GenBank/DDBJ whole genome shotgun (WGS) entry which is preliminary data.</text>
</comment>
<proteinExistence type="inferred from homology"/>
<keyword evidence="7 8" id="KW-0472">Membrane</keyword>
<protein>
    <submittedName>
        <fullName evidence="11">Mitochondrial carrier domain-containing protein</fullName>
    </submittedName>
</protein>
<keyword evidence="4 8" id="KW-0812">Transmembrane</keyword>
<reference evidence="11 12" key="1">
    <citation type="journal article" name="Sci. Rep.">
        <title>Genome-scale phylogenetic analyses confirm Olpidium as the closest living zoosporic fungus to the non-flagellated, terrestrial fungi.</title>
        <authorList>
            <person name="Chang Y."/>
            <person name="Rochon D."/>
            <person name="Sekimoto S."/>
            <person name="Wang Y."/>
            <person name="Chovatia M."/>
            <person name="Sandor L."/>
            <person name="Salamov A."/>
            <person name="Grigoriev I.V."/>
            <person name="Stajich J.E."/>
            <person name="Spatafora J.W."/>
        </authorList>
    </citation>
    <scope>NUCLEOTIDE SEQUENCE [LARGE SCALE GENOMIC DNA]</scope>
    <source>
        <strain evidence="11">S191</strain>
    </source>
</reference>
<dbReference type="AlphaFoldDB" id="A0A8H8DH89"/>